<sequence length="96" mass="10867">MIEQIATTLIITLLSSAGAYFFGLYRASATVQRGVQAVLRYDMLMAYSEFKEKGCTVSEKQNFCNMYECYHKLGKNGVMDAIYKKVIDMPELKGDD</sequence>
<dbReference type="EMBL" id="JBIEKR010000006">
    <property type="protein sequence ID" value="MFG6273063.1"/>
    <property type="molecule type" value="Genomic_DNA"/>
</dbReference>
<name>A0ABW7DPU4_9FIRM</name>
<reference evidence="1 2" key="1">
    <citation type="submission" date="2024-10" db="EMBL/GenBank/DDBJ databases">
        <authorList>
            <person name="Sang B.-I."/>
            <person name="Prabhaharan D."/>
        </authorList>
    </citation>
    <scope>NUCLEOTIDE SEQUENCE [LARGE SCALE GENOMIC DNA]</scope>
    <source>
        <strain evidence="1 2">MH</strain>
    </source>
</reference>
<dbReference type="RefSeq" id="WP_113856095.1">
    <property type="nucleotide sequence ID" value="NZ_CP011940.1"/>
</dbReference>
<comment type="caution">
    <text evidence="1">The sequence shown here is derived from an EMBL/GenBank/DDBJ whole genome shotgun (WGS) entry which is preliminary data.</text>
</comment>
<proteinExistence type="predicted"/>
<organism evidence="1 2">
    <name type="scientific">Megasphaera hexanoica</name>
    <dbReference type="NCBI Taxonomy" id="1675036"/>
    <lineage>
        <taxon>Bacteria</taxon>
        <taxon>Bacillati</taxon>
        <taxon>Bacillota</taxon>
        <taxon>Negativicutes</taxon>
        <taxon>Veillonellales</taxon>
        <taxon>Veillonellaceae</taxon>
        <taxon>Megasphaera</taxon>
    </lineage>
</organism>
<gene>
    <name evidence="1" type="ORF">ACGTZG_07660</name>
</gene>
<evidence type="ECO:0000313" key="1">
    <source>
        <dbReference type="EMBL" id="MFG6273063.1"/>
    </source>
</evidence>
<protein>
    <submittedName>
        <fullName evidence="1">Uncharacterized protein</fullName>
    </submittedName>
</protein>
<accession>A0ABW7DPU4</accession>
<dbReference type="Proteomes" id="UP001605989">
    <property type="component" value="Unassembled WGS sequence"/>
</dbReference>
<evidence type="ECO:0000313" key="2">
    <source>
        <dbReference type="Proteomes" id="UP001605989"/>
    </source>
</evidence>
<keyword evidence="2" id="KW-1185">Reference proteome</keyword>